<dbReference type="Proteomes" id="UP001472677">
    <property type="component" value="Unassembled WGS sequence"/>
</dbReference>
<name>A0ABR2E934_9ROSI</name>
<keyword evidence="1" id="KW-0812">Transmembrane</keyword>
<keyword evidence="1" id="KW-0472">Membrane</keyword>
<feature type="transmembrane region" description="Helical" evidence="1">
    <location>
        <begin position="103"/>
        <end position="129"/>
    </location>
</feature>
<sequence>MSQQHSHRCAPCSAQGALLPRPGCLLPRLAARFAKALPWPVRHSLPWCASHPWAGYSGPLPCAASLLSLDFVSFLSQVNFFTLNYLIYPIAAGSLAADYSSPLLLFFFNSVCLLYTLLMAESLLAKLVLE</sequence>
<dbReference type="EMBL" id="JBBPBM010000018">
    <property type="protein sequence ID" value="KAK8555278.1"/>
    <property type="molecule type" value="Genomic_DNA"/>
</dbReference>
<keyword evidence="3" id="KW-1185">Reference proteome</keyword>
<evidence type="ECO:0000313" key="3">
    <source>
        <dbReference type="Proteomes" id="UP001472677"/>
    </source>
</evidence>
<protein>
    <submittedName>
        <fullName evidence="2">Uncharacterized protein</fullName>
    </submittedName>
</protein>
<reference evidence="2 3" key="1">
    <citation type="journal article" date="2024" name="G3 (Bethesda)">
        <title>Genome assembly of Hibiscus sabdariffa L. provides insights into metabolisms of medicinal natural products.</title>
        <authorList>
            <person name="Kim T."/>
        </authorList>
    </citation>
    <scope>NUCLEOTIDE SEQUENCE [LARGE SCALE GENOMIC DNA]</scope>
    <source>
        <strain evidence="2">TK-2024</strain>
        <tissue evidence="2">Old leaves</tissue>
    </source>
</reference>
<gene>
    <name evidence="2" type="ORF">V6N12_009426</name>
</gene>
<feature type="transmembrane region" description="Helical" evidence="1">
    <location>
        <begin position="78"/>
        <end position="97"/>
    </location>
</feature>
<evidence type="ECO:0000256" key="1">
    <source>
        <dbReference type="SAM" id="Phobius"/>
    </source>
</evidence>
<accession>A0ABR2E934</accession>
<proteinExistence type="predicted"/>
<comment type="caution">
    <text evidence="2">The sequence shown here is derived from an EMBL/GenBank/DDBJ whole genome shotgun (WGS) entry which is preliminary data.</text>
</comment>
<evidence type="ECO:0000313" key="2">
    <source>
        <dbReference type="EMBL" id="KAK8555278.1"/>
    </source>
</evidence>
<organism evidence="2 3">
    <name type="scientific">Hibiscus sabdariffa</name>
    <name type="common">roselle</name>
    <dbReference type="NCBI Taxonomy" id="183260"/>
    <lineage>
        <taxon>Eukaryota</taxon>
        <taxon>Viridiplantae</taxon>
        <taxon>Streptophyta</taxon>
        <taxon>Embryophyta</taxon>
        <taxon>Tracheophyta</taxon>
        <taxon>Spermatophyta</taxon>
        <taxon>Magnoliopsida</taxon>
        <taxon>eudicotyledons</taxon>
        <taxon>Gunneridae</taxon>
        <taxon>Pentapetalae</taxon>
        <taxon>rosids</taxon>
        <taxon>malvids</taxon>
        <taxon>Malvales</taxon>
        <taxon>Malvaceae</taxon>
        <taxon>Malvoideae</taxon>
        <taxon>Hibiscus</taxon>
    </lineage>
</organism>
<keyword evidence="1" id="KW-1133">Transmembrane helix</keyword>